<reference evidence="2 3" key="1">
    <citation type="submission" date="2017-08" db="EMBL/GenBank/DDBJ databases">
        <authorList>
            <person name="de Groot N.N."/>
        </authorList>
    </citation>
    <scope>NUCLEOTIDE SEQUENCE [LARGE SCALE GENOMIC DNA]</scope>
    <source>
        <strain evidence="2 3">Nm15</strain>
    </source>
</reference>
<keyword evidence="1" id="KW-0812">Transmembrane</keyword>
<evidence type="ECO:0000313" key="2">
    <source>
        <dbReference type="EMBL" id="SNX61328.1"/>
    </source>
</evidence>
<dbReference type="AlphaFoldDB" id="A0A285C2M1"/>
<evidence type="ECO:0000256" key="1">
    <source>
        <dbReference type="SAM" id="Phobius"/>
    </source>
</evidence>
<organism evidence="2 3">
    <name type="scientific">Nitrosomonas ureae</name>
    <dbReference type="NCBI Taxonomy" id="44577"/>
    <lineage>
        <taxon>Bacteria</taxon>
        <taxon>Pseudomonadati</taxon>
        <taxon>Pseudomonadota</taxon>
        <taxon>Betaproteobacteria</taxon>
        <taxon>Nitrosomonadales</taxon>
        <taxon>Nitrosomonadaceae</taxon>
        <taxon>Nitrosomonas</taxon>
    </lineage>
</organism>
<feature type="transmembrane region" description="Helical" evidence="1">
    <location>
        <begin position="52"/>
        <end position="71"/>
    </location>
</feature>
<name>A0A285C2M1_9PROT</name>
<protein>
    <submittedName>
        <fullName evidence="2">Uncharacterized protein</fullName>
    </submittedName>
</protein>
<keyword evidence="1" id="KW-0472">Membrane</keyword>
<accession>A0A285C2M1</accession>
<keyword evidence="1" id="KW-1133">Transmembrane helix</keyword>
<feature type="transmembrane region" description="Helical" evidence="1">
    <location>
        <begin position="129"/>
        <end position="153"/>
    </location>
</feature>
<gene>
    <name evidence="2" type="ORF">SAMN06296273_2781</name>
</gene>
<evidence type="ECO:0000313" key="3">
    <source>
        <dbReference type="Proteomes" id="UP000242498"/>
    </source>
</evidence>
<dbReference type="RefSeq" id="WP_096294077.1">
    <property type="nucleotide sequence ID" value="NZ_LT907782.1"/>
</dbReference>
<proteinExistence type="predicted"/>
<dbReference type="Proteomes" id="UP000242498">
    <property type="component" value="Chromosome I"/>
</dbReference>
<dbReference type="EMBL" id="LT907782">
    <property type="protein sequence ID" value="SNX61328.1"/>
    <property type="molecule type" value="Genomic_DNA"/>
</dbReference>
<dbReference type="OrthoDB" id="8547577at2"/>
<sequence>MLGANKRLYGIDGLSANLANCANDFYQTVVCIYFKWRDYMSMESEIRMRFGGFWNSLILLFVIIICLRFSSLEFADEPLIKRIFCALHLFLGCIAAGVLLGILKIFLAFSNQTYTRAPASANFVRGLKYGIVAGGLLILIVGILQLPGFLGVFQPMIDGLLAKLTAVFV</sequence>
<feature type="transmembrane region" description="Helical" evidence="1">
    <location>
        <begin position="83"/>
        <end position="109"/>
    </location>
</feature>